<comment type="subunit">
    <text evidence="9">Homooctamer.</text>
</comment>
<dbReference type="PROSITE" id="PS00169">
    <property type="entry name" value="D_ALA_DEHYDRATASE"/>
    <property type="match status" value="1"/>
</dbReference>
<evidence type="ECO:0000256" key="3">
    <source>
        <dbReference type="ARBA" id="ARBA00012053"/>
    </source>
</evidence>
<evidence type="ECO:0000256" key="9">
    <source>
        <dbReference type="RuleBase" id="RU000515"/>
    </source>
</evidence>
<comment type="caution">
    <text evidence="11">The sequence shown here is derived from an EMBL/GenBank/DDBJ whole genome shotgun (WGS) entry which is preliminary data.</text>
</comment>
<evidence type="ECO:0000256" key="1">
    <source>
        <dbReference type="ARBA" id="ARBA00004694"/>
    </source>
</evidence>
<dbReference type="EC" id="4.2.1.24" evidence="3 9"/>
<keyword evidence="7 9" id="KW-0627">Porphyrin biosynthesis</keyword>
<comment type="similarity">
    <text evidence="2 10">Belongs to the ALAD family.</text>
</comment>
<keyword evidence="6 9" id="KW-0456">Lyase</keyword>
<dbReference type="PIRSF" id="PIRSF001415">
    <property type="entry name" value="Porphbilin_synth"/>
    <property type="match status" value="1"/>
</dbReference>
<dbReference type="InterPro" id="IPR013785">
    <property type="entry name" value="Aldolase_TIM"/>
</dbReference>
<dbReference type="PANTHER" id="PTHR11458:SF0">
    <property type="entry name" value="DELTA-AMINOLEVULINIC ACID DEHYDRATASE"/>
    <property type="match status" value="1"/>
</dbReference>
<name>A0ABX1T1H1_PELUQ</name>
<protein>
    <recommendedName>
        <fullName evidence="4 9">Delta-aminolevulinic acid dehydratase</fullName>
        <ecNumber evidence="3 9">4.2.1.24</ecNumber>
    </recommendedName>
</protein>
<evidence type="ECO:0000313" key="11">
    <source>
        <dbReference type="EMBL" id="NMN67963.1"/>
    </source>
</evidence>
<evidence type="ECO:0000256" key="10">
    <source>
        <dbReference type="RuleBase" id="RU004161"/>
    </source>
</evidence>
<keyword evidence="12" id="KW-1185">Reference proteome</keyword>
<dbReference type="EMBL" id="LANA01000002">
    <property type="protein sequence ID" value="NMN67963.1"/>
    <property type="molecule type" value="Genomic_DNA"/>
</dbReference>
<dbReference type="CDD" id="cd04823">
    <property type="entry name" value="ALAD_PBGS_aspartate_rich"/>
    <property type="match status" value="1"/>
</dbReference>
<dbReference type="Proteomes" id="UP001166004">
    <property type="component" value="Unassembled WGS sequence"/>
</dbReference>
<accession>A0ABX1T1H1</accession>
<evidence type="ECO:0000256" key="8">
    <source>
        <dbReference type="ARBA" id="ARBA00047651"/>
    </source>
</evidence>
<dbReference type="SUPFAM" id="SSF51569">
    <property type="entry name" value="Aldolase"/>
    <property type="match status" value="1"/>
</dbReference>
<organism evidence="11 12">
    <name type="scientific">Pelagibacter ubique</name>
    <dbReference type="NCBI Taxonomy" id="198252"/>
    <lineage>
        <taxon>Bacteria</taxon>
        <taxon>Pseudomonadati</taxon>
        <taxon>Pseudomonadota</taxon>
        <taxon>Alphaproteobacteria</taxon>
        <taxon>Candidatus Pelagibacterales</taxon>
        <taxon>Candidatus Pelagibacteraceae</taxon>
        <taxon>Candidatus Pelagibacter</taxon>
    </lineage>
</organism>
<dbReference type="SMART" id="SM01004">
    <property type="entry name" value="ALAD"/>
    <property type="match status" value="1"/>
</dbReference>
<evidence type="ECO:0000256" key="5">
    <source>
        <dbReference type="ARBA" id="ARBA00023133"/>
    </source>
</evidence>
<evidence type="ECO:0000256" key="6">
    <source>
        <dbReference type="ARBA" id="ARBA00023239"/>
    </source>
</evidence>
<dbReference type="PANTHER" id="PTHR11458">
    <property type="entry name" value="DELTA-AMINOLEVULINIC ACID DEHYDRATASE"/>
    <property type="match status" value="1"/>
</dbReference>
<evidence type="ECO:0000313" key="12">
    <source>
        <dbReference type="Proteomes" id="UP001166004"/>
    </source>
</evidence>
<gene>
    <name evidence="11" type="ORF">VP91_00011180</name>
</gene>
<comment type="catalytic activity">
    <reaction evidence="8 9">
        <text>2 5-aminolevulinate = porphobilinogen + 2 H2O + H(+)</text>
        <dbReference type="Rhea" id="RHEA:24064"/>
        <dbReference type="ChEBI" id="CHEBI:15377"/>
        <dbReference type="ChEBI" id="CHEBI:15378"/>
        <dbReference type="ChEBI" id="CHEBI:58126"/>
        <dbReference type="ChEBI" id="CHEBI:356416"/>
        <dbReference type="EC" id="4.2.1.24"/>
    </reaction>
</comment>
<dbReference type="Pfam" id="PF00490">
    <property type="entry name" value="ALAD"/>
    <property type="match status" value="1"/>
</dbReference>
<dbReference type="PRINTS" id="PR00144">
    <property type="entry name" value="DALDHYDRTASE"/>
</dbReference>
<comment type="pathway">
    <text evidence="1">Porphyrin-containing compound metabolism; protoporphyrin-IX biosynthesis; coproporphyrinogen-III from 5-aminolevulinate: step 1/4.</text>
</comment>
<dbReference type="Gene3D" id="3.20.20.70">
    <property type="entry name" value="Aldolase class I"/>
    <property type="match status" value="1"/>
</dbReference>
<dbReference type="InterPro" id="IPR001731">
    <property type="entry name" value="ALAD"/>
</dbReference>
<sequence length="329" mass="37181">MIIGNYPNLRLRRSRKHDWSRRLIQENTLSTSDFILPIFLIDGKNTKQLIKTMPDVYRYTIDKLGTILDRAIRNKIPMVALFPYTNKNKKNEIGTEALNEDNLVCKAIKYIKKNYKNEIGIMCDVALDPYTTHGHDGLVKSGYVLNDETIEVLINQSLLQAEIGCDVLAPSDMMDGRIGKIRKALDKEGHEMVQILSYAIKYASSFYGPFRDAVGSKGLLKGDKKNYQMDFRNSHEAIREVALDIKEGADMVMVKPGMPYLDIIKTVKDNFKIPVLAYQVSGEYSLLSNGIKKGLIDKSAILESLISFKRAGASAIISYYADRINNLIK</sequence>
<dbReference type="RefSeq" id="WP_169036462.1">
    <property type="nucleotide sequence ID" value="NZ_LANA01000002.1"/>
</dbReference>
<dbReference type="InterPro" id="IPR030656">
    <property type="entry name" value="ALAD_AS"/>
</dbReference>
<evidence type="ECO:0000256" key="2">
    <source>
        <dbReference type="ARBA" id="ARBA00008055"/>
    </source>
</evidence>
<evidence type="ECO:0000256" key="7">
    <source>
        <dbReference type="ARBA" id="ARBA00023244"/>
    </source>
</evidence>
<proteinExistence type="inferred from homology"/>
<evidence type="ECO:0000256" key="4">
    <source>
        <dbReference type="ARBA" id="ARBA00020771"/>
    </source>
</evidence>
<keyword evidence="5" id="KW-0350">Heme biosynthesis</keyword>
<reference evidence="11 12" key="1">
    <citation type="submission" date="2019-07" db="EMBL/GenBank/DDBJ databases">
        <title>SAR11 Genome Evolution.</title>
        <authorList>
            <person name="Giovannoni S."/>
        </authorList>
    </citation>
    <scope>NUCLEOTIDE SEQUENCE [LARGE SCALE GENOMIC DNA]</scope>
    <source>
        <strain evidence="11 12">HTCC9565</strain>
    </source>
</reference>
<dbReference type="NCBIfam" id="NF006762">
    <property type="entry name" value="PRK09283.1"/>
    <property type="match status" value="1"/>
</dbReference>